<dbReference type="EMBL" id="AP022870">
    <property type="protein sequence ID" value="BCB81227.1"/>
    <property type="molecule type" value="Genomic_DNA"/>
</dbReference>
<dbReference type="AlphaFoldDB" id="A0A6F8Y588"/>
<dbReference type="KEGG" id="pfla:Pflav_076370"/>
<evidence type="ECO:0000313" key="2">
    <source>
        <dbReference type="Proteomes" id="UP000502508"/>
    </source>
</evidence>
<evidence type="ECO:0000313" key="1">
    <source>
        <dbReference type="EMBL" id="BCB81227.1"/>
    </source>
</evidence>
<dbReference type="Proteomes" id="UP000502508">
    <property type="component" value="Chromosome"/>
</dbReference>
<name>A0A6F8Y588_9ACTN</name>
<organism evidence="1 2">
    <name type="scientific">Phytohabitans flavus</name>
    <dbReference type="NCBI Taxonomy" id="1076124"/>
    <lineage>
        <taxon>Bacteria</taxon>
        <taxon>Bacillati</taxon>
        <taxon>Actinomycetota</taxon>
        <taxon>Actinomycetes</taxon>
        <taxon>Micromonosporales</taxon>
        <taxon>Micromonosporaceae</taxon>
    </lineage>
</organism>
<reference evidence="1 2" key="2">
    <citation type="submission" date="2020-03" db="EMBL/GenBank/DDBJ databases">
        <authorList>
            <person name="Ichikawa N."/>
            <person name="Kimura A."/>
            <person name="Kitahashi Y."/>
            <person name="Uohara A."/>
        </authorList>
    </citation>
    <scope>NUCLEOTIDE SEQUENCE [LARGE SCALE GENOMIC DNA]</scope>
    <source>
        <strain evidence="1 2">NBRC 107702</strain>
    </source>
</reference>
<accession>A0A6F8Y588</accession>
<keyword evidence="2" id="KW-1185">Reference proteome</keyword>
<sequence>MSDNDAVVGSIGRREQLVAIPIGPAATRPLTPAALATAAPVMLHRRPARHCRHTAPAYGDAVMPAPWHSRHPSCRCPAAAVPVGLSEARLGECRAGMPRLYRRAAAGRRGCAGTLRHVSALECRTRSVTVDRCPAVDWRSLMTARWRTCAAAPGEDADATEGRRCAAGNRRIRRASRQ</sequence>
<reference evidence="1 2" key="1">
    <citation type="submission" date="2020-03" db="EMBL/GenBank/DDBJ databases">
        <title>Whole genome shotgun sequence of Phytohabitans flavus NBRC 107702.</title>
        <authorList>
            <person name="Komaki H."/>
            <person name="Tamura T."/>
        </authorList>
    </citation>
    <scope>NUCLEOTIDE SEQUENCE [LARGE SCALE GENOMIC DNA]</scope>
    <source>
        <strain evidence="1 2">NBRC 107702</strain>
    </source>
</reference>
<proteinExistence type="predicted"/>
<gene>
    <name evidence="1" type="ORF">Pflav_076370</name>
</gene>
<protein>
    <submittedName>
        <fullName evidence="1">Uncharacterized protein</fullName>
    </submittedName>
</protein>